<keyword evidence="3" id="KW-1185">Reference proteome</keyword>
<accession>A0A1I0DGU8</accession>
<name>A0A1I0DGU8_THASX</name>
<dbReference type="GO" id="GO:0016829">
    <property type="term" value="F:lyase activity"/>
    <property type="evidence" value="ECO:0007669"/>
    <property type="project" value="UniProtKB-KW"/>
</dbReference>
<dbReference type="OrthoDB" id="9812926at2"/>
<dbReference type="SUPFAM" id="SSF63829">
    <property type="entry name" value="Calcium-dependent phosphotriesterase"/>
    <property type="match status" value="1"/>
</dbReference>
<dbReference type="Gene3D" id="1.10.760.10">
    <property type="entry name" value="Cytochrome c-like domain"/>
    <property type="match status" value="1"/>
</dbReference>
<organism evidence="2 3">
    <name type="scientific">Thalassotalea agarivorans</name>
    <name type="common">Thalassomonas agarivorans</name>
    <dbReference type="NCBI Taxonomy" id="349064"/>
    <lineage>
        <taxon>Bacteria</taxon>
        <taxon>Pseudomonadati</taxon>
        <taxon>Pseudomonadota</taxon>
        <taxon>Gammaproteobacteria</taxon>
        <taxon>Alteromonadales</taxon>
        <taxon>Colwelliaceae</taxon>
        <taxon>Thalassotalea</taxon>
    </lineage>
</organism>
<dbReference type="Proteomes" id="UP000199308">
    <property type="component" value="Unassembled WGS sequence"/>
</dbReference>
<evidence type="ECO:0000256" key="1">
    <source>
        <dbReference type="SAM" id="SignalP"/>
    </source>
</evidence>
<reference evidence="2 3" key="1">
    <citation type="submission" date="2016-10" db="EMBL/GenBank/DDBJ databases">
        <authorList>
            <person name="de Groot N.N."/>
        </authorList>
    </citation>
    <scope>NUCLEOTIDE SEQUENCE [LARGE SCALE GENOMIC DNA]</scope>
    <source>
        <strain evidence="2 3">DSM 19706</strain>
    </source>
</reference>
<sequence>MKLLSIIKRSGLTALPLAILFTTPDTLADNNDQLVKQLCTACHSTRNMERSSGYSKAHWQSLISYMVDLSDNKSLVDELTNQLSQTYPINEKRISKVVNGDYQLQFKYWQVPTLGQRARDPVQGKDGVIWWVGQWGNILGRLDPNTGEMKEYMLPKGTYPHSVSLDANLTPWFLGNKNGTVGYLDLETESFKVFNMPDERAKDPHTGVFDKQGIFWFTLQHSNMIGRLDPTNGDIKLVTLPTPRSRPYGIKLDSQGTPWVSCNGSNCLIEVNKQTMALNEIKLPGQKTHARRLAITPDDMVFYVNSGLGKLGRYNPKTKEITEWDNPSGADSHPYAIEYADGAIWFNESAKRPETLIRFDLASETMQSWQLPSKEGVYTGLIRHMRMGNKGLIIHQTATNQLAEVTWQKK</sequence>
<dbReference type="EMBL" id="FOHK01000006">
    <property type="protein sequence ID" value="SET30871.1"/>
    <property type="molecule type" value="Genomic_DNA"/>
</dbReference>
<evidence type="ECO:0000313" key="3">
    <source>
        <dbReference type="Proteomes" id="UP000199308"/>
    </source>
</evidence>
<dbReference type="AlphaFoldDB" id="A0A1I0DGU8"/>
<keyword evidence="1" id="KW-0732">Signal</keyword>
<dbReference type="PANTHER" id="PTHR40274">
    <property type="entry name" value="VIRGINIAMYCIN B LYASE"/>
    <property type="match status" value="1"/>
</dbReference>
<dbReference type="STRING" id="349064.SAMN05660429_01488"/>
<dbReference type="InterPro" id="IPR051344">
    <property type="entry name" value="Vgb"/>
</dbReference>
<dbReference type="RefSeq" id="WP_093328909.1">
    <property type="nucleotide sequence ID" value="NZ_AP027363.1"/>
</dbReference>
<evidence type="ECO:0000313" key="2">
    <source>
        <dbReference type="EMBL" id="SET30871.1"/>
    </source>
</evidence>
<dbReference type="PANTHER" id="PTHR40274:SF3">
    <property type="entry name" value="VIRGINIAMYCIN B LYASE"/>
    <property type="match status" value="1"/>
</dbReference>
<keyword evidence="2" id="KW-0456">Lyase</keyword>
<dbReference type="Gene3D" id="2.130.10.10">
    <property type="entry name" value="YVTN repeat-like/Quinoprotein amine dehydrogenase"/>
    <property type="match status" value="2"/>
</dbReference>
<gene>
    <name evidence="2" type="ORF">SAMN05660429_01488</name>
</gene>
<dbReference type="Pfam" id="PF24684">
    <property type="entry name" value="Vgb_lyase"/>
    <property type="match status" value="1"/>
</dbReference>
<dbReference type="GO" id="GO:0020037">
    <property type="term" value="F:heme binding"/>
    <property type="evidence" value="ECO:0007669"/>
    <property type="project" value="InterPro"/>
</dbReference>
<protein>
    <submittedName>
        <fullName evidence="2">Virginiamycin B lyase</fullName>
    </submittedName>
</protein>
<proteinExistence type="predicted"/>
<dbReference type="InterPro" id="IPR015943">
    <property type="entry name" value="WD40/YVTN_repeat-like_dom_sf"/>
</dbReference>
<dbReference type="GO" id="GO:0009055">
    <property type="term" value="F:electron transfer activity"/>
    <property type="evidence" value="ECO:0007669"/>
    <property type="project" value="InterPro"/>
</dbReference>
<feature type="signal peptide" evidence="1">
    <location>
        <begin position="1"/>
        <end position="28"/>
    </location>
</feature>
<feature type="chain" id="PRO_5011526067" evidence="1">
    <location>
        <begin position="29"/>
        <end position="410"/>
    </location>
</feature>
<dbReference type="InterPro" id="IPR036909">
    <property type="entry name" value="Cyt_c-like_dom_sf"/>
</dbReference>